<proteinExistence type="inferred from homology"/>
<dbReference type="GO" id="GO:0016787">
    <property type="term" value="F:hydrolase activity"/>
    <property type="evidence" value="ECO:0007669"/>
    <property type="project" value="UniProtKB-KW"/>
</dbReference>
<name>A0A246FKX3_9BACT</name>
<dbReference type="EMBL" id="NIRR01000012">
    <property type="protein sequence ID" value="OWP63405.1"/>
    <property type="molecule type" value="Genomic_DNA"/>
</dbReference>
<dbReference type="Gene3D" id="3.40.50.1820">
    <property type="entry name" value="alpha/beta hydrolase"/>
    <property type="match status" value="1"/>
</dbReference>
<dbReference type="PRINTS" id="PR00111">
    <property type="entry name" value="ABHYDROLASE"/>
</dbReference>
<sequence length="272" mass="29788">MSAITRRNNVHILGSGQQTLLFVNGFGCDQTIWRYITPALSGQFRLILFDHVGAGLSDLAAYDPAKYDSLEGYAGDVLDICRELELRDVTLVGHSVGAMIGMLAAIREPTWFQQLLLLCPSPCYVNEANYHGGFEHQDIHDMLAFMDQDFVGWADEFAPFIMGNPDHPALSAELLHSFCQNDPAIAKRFARVTFLSDNRADVGRCHTPCLLVQCAHDLVAPLEVGAFLHDHLPTARLITLPVSGHCPHLSAPVATLDALEAFMAAYAAPCRG</sequence>
<protein>
    <submittedName>
        <fullName evidence="3">Alpha/beta hydrolase</fullName>
    </submittedName>
</protein>
<dbReference type="InterPro" id="IPR000073">
    <property type="entry name" value="AB_hydrolase_1"/>
</dbReference>
<dbReference type="RefSeq" id="WP_088464194.1">
    <property type="nucleotide sequence ID" value="NZ_NIRR01000012.1"/>
</dbReference>
<dbReference type="InterPro" id="IPR029058">
    <property type="entry name" value="AB_hydrolase_fold"/>
</dbReference>
<reference evidence="3 4" key="1">
    <citation type="submission" date="2017-06" db="EMBL/GenBank/DDBJ databases">
        <title>Hymenobacter amundsenii sp. nov. isolated from regoliths in Antarctica.</title>
        <authorList>
            <person name="Sedlacek I."/>
            <person name="Kralova S."/>
            <person name="Pantucek R."/>
            <person name="Svec P."/>
            <person name="Holochova P."/>
            <person name="Stankova E."/>
            <person name="Vrbovska V."/>
            <person name="Busse H.-J."/>
        </authorList>
    </citation>
    <scope>NUCLEOTIDE SEQUENCE [LARGE SCALE GENOMIC DNA]</scope>
    <source>
        <strain evidence="3 4">CCM 8682</strain>
    </source>
</reference>
<evidence type="ECO:0000259" key="2">
    <source>
        <dbReference type="Pfam" id="PF12697"/>
    </source>
</evidence>
<comment type="caution">
    <text evidence="3">The sequence shown here is derived from an EMBL/GenBank/DDBJ whole genome shotgun (WGS) entry which is preliminary data.</text>
</comment>
<evidence type="ECO:0000313" key="4">
    <source>
        <dbReference type="Proteomes" id="UP000197277"/>
    </source>
</evidence>
<dbReference type="Proteomes" id="UP000197277">
    <property type="component" value="Unassembled WGS sequence"/>
</dbReference>
<dbReference type="Pfam" id="PF12697">
    <property type="entry name" value="Abhydrolase_6"/>
    <property type="match status" value="1"/>
</dbReference>
<accession>A0A246FKX3</accession>
<keyword evidence="3" id="KW-0378">Hydrolase</keyword>
<dbReference type="SUPFAM" id="SSF53474">
    <property type="entry name" value="alpha/beta-Hydrolases"/>
    <property type="match status" value="1"/>
</dbReference>
<feature type="domain" description="AB hydrolase-1" evidence="2">
    <location>
        <begin position="20"/>
        <end position="257"/>
    </location>
</feature>
<dbReference type="PANTHER" id="PTHR43039">
    <property type="entry name" value="ESTERASE-RELATED"/>
    <property type="match status" value="1"/>
</dbReference>
<evidence type="ECO:0000256" key="1">
    <source>
        <dbReference type="ARBA" id="ARBA00008645"/>
    </source>
</evidence>
<organism evidence="3 4">
    <name type="scientific">Hymenobacter amundsenii</name>
    <dbReference type="NCBI Taxonomy" id="2006685"/>
    <lineage>
        <taxon>Bacteria</taxon>
        <taxon>Pseudomonadati</taxon>
        <taxon>Bacteroidota</taxon>
        <taxon>Cytophagia</taxon>
        <taxon>Cytophagales</taxon>
        <taxon>Hymenobacteraceae</taxon>
        <taxon>Hymenobacter</taxon>
    </lineage>
</organism>
<dbReference type="OrthoDB" id="9780932at2"/>
<comment type="similarity">
    <text evidence="1">Belongs to the AB hydrolase superfamily.</text>
</comment>
<dbReference type="AlphaFoldDB" id="A0A246FKX3"/>
<evidence type="ECO:0000313" key="3">
    <source>
        <dbReference type="EMBL" id="OWP63405.1"/>
    </source>
</evidence>
<keyword evidence="4" id="KW-1185">Reference proteome</keyword>
<gene>
    <name evidence="3" type="ORF">CDA63_09375</name>
</gene>